<evidence type="ECO:0000313" key="3">
    <source>
        <dbReference type="Proteomes" id="UP000242616"/>
    </source>
</evidence>
<evidence type="ECO:0000259" key="1">
    <source>
        <dbReference type="Pfam" id="PF25816"/>
    </source>
</evidence>
<dbReference type="Pfam" id="PF25816">
    <property type="entry name" value="RamC_N"/>
    <property type="match status" value="1"/>
</dbReference>
<protein>
    <recommendedName>
        <fullName evidence="1">RamC N-terminal domain-containing protein</fullName>
    </recommendedName>
</protein>
<gene>
    <name evidence="2" type="ORF">XJ44_03315</name>
</gene>
<accession>A0ABX3IJH8</accession>
<name>A0ABX3IJH8_9BACT</name>
<sequence>MLTFTYVLNSKQFSRGSSGKFITIYPRDEKIFEKVLEDLHDKLYFEEGPYILSDRRYKEEGILYYRYGGLKKHFMIDITGRKIPIIFAPNGQKIEDKRLPYYRTPYWVKDLIFSKKKKVLKELILKKDTEYLRQYIFQTVGECIRLLTN</sequence>
<dbReference type="EMBL" id="LBFC01000010">
    <property type="protein sequence ID" value="ONN27565.1"/>
    <property type="molecule type" value="Genomic_DNA"/>
</dbReference>
<organism evidence="2 3">
    <name type="scientific">Thermosipho affectus</name>
    <dbReference type="NCBI Taxonomy" id="660294"/>
    <lineage>
        <taxon>Bacteria</taxon>
        <taxon>Thermotogati</taxon>
        <taxon>Thermotogota</taxon>
        <taxon>Thermotogae</taxon>
        <taxon>Thermotogales</taxon>
        <taxon>Fervidobacteriaceae</taxon>
        <taxon>Thermosipho</taxon>
    </lineage>
</organism>
<keyword evidence="3" id="KW-1185">Reference proteome</keyword>
<comment type="caution">
    <text evidence="2">The sequence shown here is derived from an EMBL/GenBank/DDBJ whole genome shotgun (WGS) entry which is preliminary data.</text>
</comment>
<feature type="domain" description="RamC N-terminal" evidence="1">
    <location>
        <begin position="6"/>
        <end position="110"/>
    </location>
</feature>
<dbReference type="InterPro" id="IPR057929">
    <property type="entry name" value="RamC_N"/>
</dbReference>
<reference evidence="2 3" key="1">
    <citation type="submission" date="2015-06" db="EMBL/GenBank/DDBJ databases">
        <title>Genome sequencing of Thermotogales isolates from hydrothermal vents.</title>
        <authorList>
            <person name="Haverkamp T.H."/>
            <person name="Kublanov I.V."/>
            <person name="Nesbo C.L."/>
        </authorList>
    </citation>
    <scope>NUCLEOTIDE SEQUENCE [LARGE SCALE GENOMIC DNA]</scope>
    <source>
        <strain evidence="3">ik275mar</strain>
    </source>
</reference>
<evidence type="ECO:0000313" key="2">
    <source>
        <dbReference type="EMBL" id="ONN27565.1"/>
    </source>
</evidence>
<proteinExistence type="predicted"/>
<dbReference type="Proteomes" id="UP000242616">
    <property type="component" value="Unassembled WGS sequence"/>
</dbReference>